<dbReference type="Pfam" id="PF20434">
    <property type="entry name" value="BD-FAE"/>
    <property type="match status" value="1"/>
</dbReference>
<evidence type="ECO:0000259" key="2">
    <source>
        <dbReference type="Pfam" id="PF20434"/>
    </source>
</evidence>
<dbReference type="EMBL" id="FNGV01000001">
    <property type="protein sequence ID" value="SDL38946.1"/>
    <property type="molecule type" value="Genomic_DNA"/>
</dbReference>
<sequence>MKNKILLFIHLLIVTIGSAQEFKSLIYFENDSISLELDLFLPKKMDTLKTPLVIYVHGGGFSNGKRKGGHLLAKHLADENIACASISYTLYMENKDFGCTGVLAEKIKAIQIAASQLWHATSYLIEQKNQIHIDPSKIFIAGSSAGAETVLHAAFWNRKQMQLFEPKLAPDFLYKGVISGAGAIMDLNLITTQNHIPLFVFHGDNDPLVPYDVAAHHYCAPNAPGWLMFFGSHAIAEHIQKLGGTSRLMTYIGGNHSIAGEHFYKKQEAVVDFITNILDGKKFNDHQIFTIDVEK</sequence>
<evidence type="ECO:0000313" key="4">
    <source>
        <dbReference type="Proteomes" id="UP000199440"/>
    </source>
</evidence>
<dbReference type="InterPro" id="IPR050300">
    <property type="entry name" value="GDXG_lipolytic_enzyme"/>
</dbReference>
<dbReference type="Gene3D" id="3.40.50.1820">
    <property type="entry name" value="alpha/beta hydrolase"/>
    <property type="match status" value="1"/>
</dbReference>
<evidence type="ECO:0000313" key="3">
    <source>
        <dbReference type="EMBL" id="SDL38946.1"/>
    </source>
</evidence>
<reference evidence="3 4" key="1">
    <citation type="submission" date="2016-10" db="EMBL/GenBank/DDBJ databases">
        <authorList>
            <person name="de Groot N.N."/>
        </authorList>
    </citation>
    <scope>NUCLEOTIDE SEQUENCE [LARGE SCALE GENOMIC DNA]</scope>
    <source>
        <strain evidence="3 4">DSM 19886</strain>
    </source>
</reference>
<dbReference type="InterPro" id="IPR029058">
    <property type="entry name" value="AB_hydrolase_fold"/>
</dbReference>
<gene>
    <name evidence="3" type="ORF">SAMN04488514_101633</name>
</gene>
<dbReference type="SUPFAM" id="SSF53474">
    <property type="entry name" value="alpha/beta-Hydrolases"/>
    <property type="match status" value="1"/>
</dbReference>
<keyword evidence="4" id="KW-1185">Reference proteome</keyword>
<dbReference type="AlphaFoldDB" id="A0A1G9JNS7"/>
<dbReference type="STRING" id="192904.SAMN04488514_101633"/>
<name>A0A1G9JNS7_9FLAO</name>
<feature type="domain" description="BD-FAE-like" evidence="2">
    <location>
        <begin position="37"/>
        <end position="182"/>
    </location>
</feature>
<dbReference type="InterPro" id="IPR049492">
    <property type="entry name" value="BD-FAE-like_dom"/>
</dbReference>
<proteinExistence type="predicted"/>
<dbReference type="Proteomes" id="UP000199440">
    <property type="component" value="Unassembled WGS sequence"/>
</dbReference>
<keyword evidence="1 3" id="KW-0378">Hydrolase</keyword>
<evidence type="ECO:0000256" key="1">
    <source>
        <dbReference type="ARBA" id="ARBA00022801"/>
    </source>
</evidence>
<dbReference type="RefSeq" id="WP_176801309.1">
    <property type="nucleotide sequence ID" value="NZ_FNGV01000001.1"/>
</dbReference>
<protein>
    <submittedName>
        <fullName evidence="3">Alpha/beta hydrolase family protein</fullName>
    </submittedName>
</protein>
<accession>A0A1G9JNS7</accession>
<dbReference type="GO" id="GO:0016787">
    <property type="term" value="F:hydrolase activity"/>
    <property type="evidence" value="ECO:0007669"/>
    <property type="project" value="UniProtKB-KW"/>
</dbReference>
<dbReference type="PANTHER" id="PTHR48081">
    <property type="entry name" value="AB HYDROLASE SUPERFAMILY PROTEIN C4A8.06C"/>
    <property type="match status" value="1"/>
</dbReference>
<organism evidence="3 4">
    <name type="scientific">Kriegella aquimaris</name>
    <dbReference type="NCBI Taxonomy" id="192904"/>
    <lineage>
        <taxon>Bacteria</taxon>
        <taxon>Pseudomonadati</taxon>
        <taxon>Bacteroidota</taxon>
        <taxon>Flavobacteriia</taxon>
        <taxon>Flavobacteriales</taxon>
        <taxon>Flavobacteriaceae</taxon>
        <taxon>Kriegella</taxon>
    </lineage>
</organism>